<feature type="chain" id="PRO_5014373277" evidence="1">
    <location>
        <begin position="24"/>
        <end position="187"/>
    </location>
</feature>
<dbReference type="InterPro" id="IPR018550">
    <property type="entry name" value="Lipid-A_deacylase-rel"/>
</dbReference>
<protein>
    <submittedName>
        <fullName evidence="2">Acyloxyacyl hydrolase</fullName>
    </submittedName>
</protein>
<keyword evidence="2" id="KW-0378">Hydrolase</keyword>
<organism evidence="2 3">
    <name type="scientific">Geothermobacter hydrogeniphilus</name>
    <dbReference type="NCBI Taxonomy" id="1969733"/>
    <lineage>
        <taxon>Bacteria</taxon>
        <taxon>Pseudomonadati</taxon>
        <taxon>Thermodesulfobacteriota</taxon>
        <taxon>Desulfuromonadia</taxon>
        <taxon>Desulfuromonadales</taxon>
        <taxon>Geothermobacteraceae</taxon>
        <taxon>Geothermobacter</taxon>
    </lineage>
</organism>
<keyword evidence="1" id="KW-0732">Signal</keyword>
<dbReference type="OrthoDB" id="9810217at2"/>
<dbReference type="RefSeq" id="WP_103114896.1">
    <property type="nucleotide sequence ID" value="NZ_PPFX01000010.1"/>
</dbReference>
<dbReference type="Gene3D" id="2.40.160.20">
    <property type="match status" value="1"/>
</dbReference>
<feature type="signal peptide" evidence="1">
    <location>
        <begin position="1"/>
        <end position="23"/>
    </location>
</feature>
<sequence length="187" mass="20660">MRILWSLLLALMVGLLWASVVQAGEEPPATPRYAAGVLAGSSYDPHRKIQFAQLNLAALFDDDPVFPHQAPEYLRFKVEANLGLVDWPQLRAMVSGNIFAQAYLGNRSAAGYRPYVEGGIGLIFTDFQVDGQGLRINFNPQFGCGIDRLGADGGWFAGLRLHHISNGHLYHDNRGINSWALVTGRYF</sequence>
<dbReference type="Proteomes" id="UP000236340">
    <property type="component" value="Unassembled WGS sequence"/>
</dbReference>
<comment type="caution">
    <text evidence="2">The sequence shown here is derived from an EMBL/GenBank/DDBJ whole genome shotgun (WGS) entry which is preliminary data.</text>
</comment>
<reference evidence="2 3" key="1">
    <citation type="journal article" date="2018" name="Genome Announc.">
        <title>Genome Sequence of Geothermobacter sp. HR-1 Iron Reducer from the Loihi Seamount.</title>
        <authorList>
            <person name="Smith H."/>
            <person name="Abuyen K."/>
            <person name="Tremblay J."/>
            <person name="Savalia P."/>
            <person name="Perez-Rodriguez I."/>
            <person name="Emerson D."/>
            <person name="Tully B."/>
            <person name="Amend J."/>
        </authorList>
    </citation>
    <scope>NUCLEOTIDE SEQUENCE [LARGE SCALE GENOMIC DNA]</scope>
    <source>
        <strain evidence="2 3">HR-1</strain>
    </source>
</reference>
<proteinExistence type="predicted"/>
<evidence type="ECO:0000256" key="1">
    <source>
        <dbReference type="SAM" id="SignalP"/>
    </source>
</evidence>
<dbReference type="EMBL" id="PPFX01000010">
    <property type="protein sequence ID" value="PNU20627.1"/>
    <property type="molecule type" value="Genomic_DNA"/>
</dbReference>
<name>A0A2K2HBI7_9BACT</name>
<dbReference type="GO" id="GO:0016787">
    <property type="term" value="F:hydrolase activity"/>
    <property type="evidence" value="ECO:0007669"/>
    <property type="project" value="UniProtKB-KW"/>
</dbReference>
<evidence type="ECO:0000313" key="2">
    <source>
        <dbReference type="EMBL" id="PNU20627.1"/>
    </source>
</evidence>
<evidence type="ECO:0000313" key="3">
    <source>
        <dbReference type="Proteomes" id="UP000236340"/>
    </source>
</evidence>
<dbReference type="AlphaFoldDB" id="A0A2K2HBI7"/>
<gene>
    <name evidence="2" type="ORF">C2E25_06170</name>
</gene>
<accession>A0A2K2HBI7</accession>
<dbReference type="Pfam" id="PF09411">
    <property type="entry name" value="PagL"/>
    <property type="match status" value="1"/>
</dbReference>